<keyword evidence="3" id="KW-1185">Reference proteome</keyword>
<protein>
    <recommendedName>
        <fullName evidence="1">Glycosyl transferase family 1 domain-containing protein</fullName>
    </recommendedName>
</protein>
<feature type="domain" description="Glycosyl transferase family 1" evidence="1">
    <location>
        <begin position="180"/>
        <end position="266"/>
    </location>
</feature>
<evidence type="ECO:0000259" key="1">
    <source>
        <dbReference type="Pfam" id="PF00534"/>
    </source>
</evidence>
<dbReference type="SUPFAM" id="SSF53756">
    <property type="entry name" value="UDP-Glycosyltransferase/glycogen phosphorylase"/>
    <property type="match status" value="1"/>
</dbReference>
<dbReference type="Proteomes" id="UP000054695">
    <property type="component" value="Unassembled WGS sequence"/>
</dbReference>
<sequence>MLKNKFLFNFSVSYLGGGVNRLVAFAKWFNQNGGAYFIIHPFCQYLVKQFPNNQYIIVKQSKLQRLFNDCFYLNDFQKDIGTPEFYYSYGIPIYYKFGKINWFHLSNILPLCTRNIPLSLSDKLKFTCLGSRIKKNFEHADVISAESNFSLSFIDDKYSSRKVLSMNGSDQELSFLNLKEQPKERDNIATVIGTYRYKAVEDSFHVYESLRKNNPELKLIIIGDEKSIPASLKTNKNIIIKGFVPREEVLNSLLKTKYYISTTHIENSSNGVSEGVFLAEESYISDIGPHRELLKGMSFETLSVENLQRTMLHIKKDNISTRHLKTWDEIIEEMLFWRKKLDNSPGNSWV</sequence>
<dbReference type="Gene3D" id="3.40.50.2000">
    <property type="entry name" value="Glycogen Phosphorylase B"/>
    <property type="match status" value="1"/>
</dbReference>
<organism evidence="2 3">
    <name type="scientific">Legionella bozemanae</name>
    <name type="common">Fluoribacter bozemanae</name>
    <dbReference type="NCBI Taxonomy" id="447"/>
    <lineage>
        <taxon>Bacteria</taxon>
        <taxon>Pseudomonadati</taxon>
        <taxon>Pseudomonadota</taxon>
        <taxon>Gammaproteobacteria</taxon>
        <taxon>Legionellales</taxon>
        <taxon>Legionellaceae</taxon>
        <taxon>Legionella</taxon>
    </lineage>
</organism>
<dbReference type="Pfam" id="PF00534">
    <property type="entry name" value="Glycos_transf_1"/>
    <property type="match status" value="1"/>
</dbReference>
<dbReference type="AlphaFoldDB" id="A0A0W0RUC6"/>
<evidence type="ECO:0000313" key="2">
    <source>
        <dbReference type="EMBL" id="KTC74580.1"/>
    </source>
</evidence>
<gene>
    <name evidence="2" type="ORF">Lboz_1256</name>
</gene>
<dbReference type="EMBL" id="LNXU01000014">
    <property type="protein sequence ID" value="KTC74580.1"/>
    <property type="molecule type" value="Genomic_DNA"/>
</dbReference>
<dbReference type="InterPro" id="IPR001296">
    <property type="entry name" value="Glyco_trans_1"/>
</dbReference>
<dbReference type="STRING" id="447.Lboz_1256"/>
<dbReference type="PATRIC" id="fig|447.4.peg.1340"/>
<evidence type="ECO:0000313" key="3">
    <source>
        <dbReference type="Proteomes" id="UP000054695"/>
    </source>
</evidence>
<accession>A0A0W0RUC6</accession>
<dbReference type="RefSeq" id="WP_058458927.1">
    <property type="nucleotide sequence ID" value="NZ_UGGY01000001.1"/>
</dbReference>
<dbReference type="OrthoDB" id="5643374at2"/>
<reference evidence="2 3" key="1">
    <citation type="submission" date="2015-11" db="EMBL/GenBank/DDBJ databases">
        <title>Genomic analysis of 38 Legionella species identifies large and diverse effector repertoires.</title>
        <authorList>
            <person name="Burstein D."/>
            <person name="Amaro F."/>
            <person name="Zusman T."/>
            <person name="Lifshitz Z."/>
            <person name="Cohen O."/>
            <person name="Gilbert J.A."/>
            <person name="Pupko T."/>
            <person name="Shuman H.A."/>
            <person name="Segal G."/>
        </authorList>
    </citation>
    <scope>NUCLEOTIDE SEQUENCE [LARGE SCALE GENOMIC DNA]</scope>
    <source>
        <strain evidence="2 3">WIGA</strain>
    </source>
</reference>
<comment type="caution">
    <text evidence="2">The sequence shown here is derived from an EMBL/GenBank/DDBJ whole genome shotgun (WGS) entry which is preliminary data.</text>
</comment>
<dbReference type="GO" id="GO:0016757">
    <property type="term" value="F:glycosyltransferase activity"/>
    <property type="evidence" value="ECO:0007669"/>
    <property type="project" value="InterPro"/>
</dbReference>
<name>A0A0W0RUC6_LEGBO</name>
<proteinExistence type="predicted"/>